<evidence type="ECO:0000313" key="1">
    <source>
        <dbReference type="EMBL" id="BBI91216.1"/>
    </source>
</evidence>
<evidence type="ECO:0000313" key="2">
    <source>
        <dbReference type="Proteomes" id="UP000324392"/>
    </source>
</evidence>
<accession>A0A455VKA7</accession>
<gene>
    <name evidence="1" type="ORF">SSYIS1_02960</name>
</gene>
<sequence length="46" mass="5345">MGKQKAVIKARREAIGSYWAYGLFLVLKEVKLNTCVKHNRTAWPLR</sequence>
<dbReference type="EMBL" id="AP019531">
    <property type="protein sequence ID" value="BBI91216.1"/>
    <property type="molecule type" value="Genomic_DNA"/>
</dbReference>
<proteinExistence type="predicted"/>
<dbReference type="RefSeq" id="WP_172624162.1">
    <property type="nucleotide sequence ID" value="NZ_AP019531.1"/>
</dbReference>
<dbReference type="AlphaFoldDB" id="A0A455VKA7"/>
<protein>
    <submittedName>
        <fullName evidence="1">Uncharacterized protein</fullName>
    </submittedName>
</protein>
<name>A0A455VKA7_9GAMM</name>
<dbReference type="Proteomes" id="UP000324392">
    <property type="component" value="Chromosome"/>
</dbReference>
<organism evidence="1 2">
    <name type="scientific">Serratia symbiotica</name>
    <dbReference type="NCBI Taxonomy" id="138074"/>
    <lineage>
        <taxon>Bacteria</taxon>
        <taxon>Pseudomonadati</taxon>
        <taxon>Pseudomonadota</taxon>
        <taxon>Gammaproteobacteria</taxon>
        <taxon>Enterobacterales</taxon>
        <taxon>Yersiniaceae</taxon>
        <taxon>Serratia</taxon>
    </lineage>
</organism>
<reference evidence="1 2" key="1">
    <citation type="submission" date="2019-03" db="EMBL/GenBank/DDBJ databases">
        <title>The genome sequence of Candidatus Serratia symbiotica strain IS.</title>
        <authorList>
            <person name="Nikoh N."/>
            <person name="Koga R."/>
            <person name="Oshima K."/>
            <person name="Hattori M."/>
            <person name="Fukatsu T."/>
        </authorList>
    </citation>
    <scope>NUCLEOTIDE SEQUENCE [LARGE SCALE GENOMIC DNA]</scope>
    <source>
        <strain evidence="1 2">IS</strain>
    </source>
</reference>